<name>A0A8X8AWJ1_BRACI</name>
<evidence type="ECO:0000259" key="1">
    <source>
        <dbReference type="Pfam" id="PF08268"/>
    </source>
</evidence>
<organism evidence="2 3">
    <name type="scientific">Brassica carinata</name>
    <name type="common">Ethiopian mustard</name>
    <name type="synonym">Abyssinian cabbage</name>
    <dbReference type="NCBI Taxonomy" id="52824"/>
    <lineage>
        <taxon>Eukaryota</taxon>
        <taxon>Viridiplantae</taxon>
        <taxon>Streptophyta</taxon>
        <taxon>Embryophyta</taxon>
        <taxon>Tracheophyta</taxon>
        <taxon>Spermatophyta</taxon>
        <taxon>Magnoliopsida</taxon>
        <taxon>eudicotyledons</taxon>
        <taxon>Gunneridae</taxon>
        <taxon>Pentapetalae</taxon>
        <taxon>rosids</taxon>
        <taxon>malvids</taxon>
        <taxon>Brassicales</taxon>
        <taxon>Brassicaceae</taxon>
        <taxon>Brassiceae</taxon>
        <taxon>Brassica</taxon>
    </lineage>
</organism>
<evidence type="ECO:0000313" key="2">
    <source>
        <dbReference type="EMBL" id="KAG2312687.1"/>
    </source>
</evidence>
<dbReference type="PANTHER" id="PTHR31111">
    <property type="entry name" value="BNAA05G37150D PROTEIN-RELATED"/>
    <property type="match status" value="1"/>
</dbReference>
<protein>
    <recommendedName>
        <fullName evidence="1">F-box associated beta-propeller type 3 domain-containing protein</fullName>
    </recommendedName>
</protein>
<dbReference type="Proteomes" id="UP000886595">
    <property type="component" value="Unassembled WGS sequence"/>
</dbReference>
<sequence length="188" mass="21450">MTGDCDSSEAYQVLTLGARKLAWRKIKCSIISHAYLQIDGICLNGVIYYVTVVNGPPRVFSILCFDVRSEKFKVINRAEEMAIWCGSTLVNYKGTLGALLSDRCTEVTRETKFADAKLFFVGVTGTDEIVLSPHRLSISKPCCFYFFYYNIESNTIRRVEIRGLDAFKYCRIHMSLNHVEDVKLLQYI</sequence>
<comment type="caution">
    <text evidence="2">The sequence shown here is derived from an EMBL/GenBank/DDBJ whole genome shotgun (WGS) entry which is preliminary data.</text>
</comment>
<dbReference type="NCBIfam" id="TIGR01640">
    <property type="entry name" value="F_box_assoc_1"/>
    <property type="match status" value="1"/>
</dbReference>
<gene>
    <name evidence="2" type="ORF">Bca52824_024244</name>
</gene>
<proteinExistence type="predicted"/>
<dbReference type="Pfam" id="PF08268">
    <property type="entry name" value="FBA_3"/>
    <property type="match status" value="2"/>
</dbReference>
<dbReference type="EMBL" id="JAAMPC010000005">
    <property type="protein sequence ID" value="KAG2312687.1"/>
    <property type="molecule type" value="Genomic_DNA"/>
</dbReference>
<dbReference type="InterPro" id="IPR013187">
    <property type="entry name" value="F-box-assoc_dom_typ3"/>
</dbReference>
<dbReference type="OrthoDB" id="687122at2759"/>
<feature type="domain" description="F-box associated beta-propeller type 3" evidence="1">
    <location>
        <begin position="114"/>
        <end position="179"/>
    </location>
</feature>
<dbReference type="AlphaFoldDB" id="A0A8X8AWJ1"/>
<evidence type="ECO:0000313" key="3">
    <source>
        <dbReference type="Proteomes" id="UP000886595"/>
    </source>
</evidence>
<accession>A0A8X8AWJ1</accession>
<keyword evidence="3" id="KW-1185">Reference proteome</keyword>
<feature type="domain" description="F-box associated beta-propeller type 3" evidence="1">
    <location>
        <begin position="7"/>
        <end position="102"/>
    </location>
</feature>
<reference evidence="2 3" key="1">
    <citation type="submission" date="2020-02" db="EMBL/GenBank/DDBJ databases">
        <authorList>
            <person name="Ma Q."/>
            <person name="Huang Y."/>
            <person name="Song X."/>
            <person name="Pei D."/>
        </authorList>
    </citation>
    <scope>NUCLEOTIDE SEQUENCE [LARGE SCALE GENOMIC DNA]</scope>
    <source>
        <strain evidence="2">Sxm20200214</strain>
        <tissue evidence="2">Leaf</tissue>
    </source>
</reference>
<dbReference type="PANTHER" id="PTHR31111:SF94">
    <property type="entry name" value="E3 UBIQUITIN-PROTEIN LIGASE SGIP1"/>
    <property type="match status" value="1"/>
</dbReference>
<dbReference type="InterPro" id="IPR017451">
    <property type="entry name" value="F-box-assoc_interact_dom"/>
</dbReference>